<feature type="binding site" evidence="20">
    <location>
        <position position="158"/>
    </location>
    <ligand>
        <name>substrate</name>
    </ligand>
</feature>
<evidence type="ECO:0000256" key="24">
    <source>
        <dbReference type="SAM" id="SignalP"/>
    </source>
</evidence>
<dbReference type="GO" id="GO:0006508">
    <property type="term" value="P:proteolysis"/>
    <property type="evidence" value="ECO:0007669"/>
    <property type="project" value="UniProtKB-KW"/>
</dbReference>
<evidence type="ECO:0000256" key="16">
    <source>
        <dbReference type="ARBA" id="ARBA00023157"/>
    </source>
</evidence>
<keyword evidence="6" id="KW-0336">GPI-anchor</keyword>
<evidence type="ECO:0000256" key="2">
    <source>
        <dbReference type="ARBA" id="ARBA00004167"/>
    </source>
</evidence>
<comment type="cofactor">
    <cofactor evidence="21 23">
        <name>Zn(2+)</name>
        <dbReference type="ChEBI" id="CHEBI:29105"/>
    </cofactor>
    <text evidence="21 23">Binds 1 zinc ion per subunit.</text>
</comment>
<dbReference type="FunCoup" id="A0A0N1IFL5">
    <property type="interactions" value="73"/>
</dbReference>
<evidence type="ECO:0000259" key="27">
    <source>
        <dbReference type="Pfam" id="PF17900"/>
    </source>
</evidence>
<dbReference type="GO" id="GO:0005886">
    <property type="term" value="C:plasma membrane"/>
    <property type="evidence" value="ECO:0007669"/>
    <property type="project" value="UniProtKB-SubCell"/>
</dbReference>
<dbReference type="GO" id="GO:0098552">
    <property type="term" value="C:side of membrane"/>
    <property type="evidence" value="ECO:0007669"/>
    <property type="project" value="UniProtKB-KW"/>
</dbReference>
<evidence type="ECO:0000256" key="1">
    <source>
        <dbReference type="ARBA" id="ARBA00000098"/>
    </source>
</evidence>
<gene>
    <name evidence="28" type="ORF">RR48_03809</name>
</gene>
<dbReference type="FunFam" id="2.60.40.1910:FF:000008">
    <property type="entry name" value="Aminopeptidase"/>
    <property type="match status" value="1"/>
</dbReference>
<feature type="signal peptide" evidence="24">
    <location>
        <begin position="1"/>
        <end position="22"/>
    </location>
</feature>
<evidence type="ECO:0000256" key="13">
    <source>
        <dbReference type="ARBA" id="ARBA00022989"/>
    </source>
</evidence>
<dbReference type="Pfam" id="PF01433">
    <property type="entry name" value="Peptidase_M1"/>
    <property type="match status" value="1"/>
</dbReference>
<evidence type="ECO:0000256" key="22">
    <source>
        <dbReference type="PIRSR" id="PIRSR634016-4"/>
    </source>
</evidence>
<evidence type="ECO:0000256" key="8">
    <source>
        <dbReference type="ARBA" id="ARBA00022692"/>
    </source>
</evidence>
<evidence type="ECO:0000256" key="21">
    <source>
        <dbReference type="PIRSR" id="PIRSR634016-3"/>
    </source>
</evidence>
<organism evidence="28 29">
    <name type="scientific">Papilio machaon</name>
    <name type="common">Old World swallowtail butterfly</name>
    <dbReference type="NCBI Taxonomy" id="76193"/>
    <lineage>
        <taxon>Eukaryota</taxon>
        <taxon>Metazoa</taxon>
        <taxon>Ecdysozoa</taxon>
        <taxon>Arthropoda</taxon>
        <taxon>Hexapoda</taxon>
        <taxon>Insecta</taxon>
        <taxon>Pterygota</taxon>
        <taxon>Neoptera</taxon>
        <taxon>Endopterygota</taxon>
        <taxon>Lepidoptera</taxon>
        <taxon>Glossata</taxon>
        <taxon>Ditrysia</taxon>
        <taxon>Papilionoidea</taxon>
        <taxon>Papilionidae</taxon>
        <taxon>Papilioninae</taxon>
        <taxon>Papilio</taxon>
    </lineage>
</organism>
<feature type="binding site" evidence="21">
    <location>
        <position position="401"/>
    </location>
    <ligand>
        <name>Zn(2+)</name>
        <dbReference type="ChEBI" id="CHEBI:29105"/>
        <note>catalytic</note>
    </ligand>
</feature>
<evidence type="ECO:0000256" key="10">
    <source>
        <dbReference type="ARBA" id="ARBA00022729"/>
    </source>
</evidence>
<dbReference type="GO" id="GO:0016285">
    <property type="term" value="F:alanyl aminopeptidase activity"/>
    <property type="evidence" value="ECO:0007669"/>
    <property type="project" value="UniProtKB-EC"/>
</dbReference>
<dbReference type="Gene3D" id="2.60.40.1730">
    <property type="entry name" value="tricorn interacting facor f3 domain"/>
    <property type="match status" value="2"/>
</dbReference>
<dbReference type="GO" id="GO:0043171">
    <property type="term" value="P:peptide catabolic process"/>
    <property type="evidence" value="ECO:0007669"/>
    <property type="project" value="TreeGrafter"/>
</dbReference>
<proteinExistence type="inferred from homology"/>
<evidence type="ECO:0000256" key="23">
    <source>
        <dbReference type="RuleBase" id="RU364040"/>
    </source>
</evidence>
<evidence type="ECO:0000256" key="15">
    <source>
        <dbReference type="ARBA" id="ARBA00023136"/>
    </source>
</evidence>
<feature type="domain" description="Peptidase M1 membrane alanine aminopeptidase" evidence="25">
    <location>
        <begin position="329"/>
        <end position="554"/>
    </location>
</feature>
<comment type="similarity">
    <text evidence="4 23">Belongs to the peptidase M1 family.</text>
</comment>
<evidence type="ECO:0000256" key="6">
    <source>
        <dbReference type="ARBA" id="ARBA00022622"/>
    </source>
</evidence>
<dbReference type="Gene3D" id="1.25.50.20">
    <property type="match status" value="1"/>
</dbReference>
<dbReference type="GO" id="GO:0008270">
    <property type="term" value="F:zinc ion binding"/>
    <property type="evidence" value="ECO:0007669"/>
    <property type="project" value="UniProtKB-UniRule"/>
</dbReference>
<evidence type="ECO:0000259" key="26">
    <source>
        <dbReference type="Pfam" id="PF11838"/>
    </source>
</evidence>
<evidence type="ECO:0000256" key="14">
    <source>
        <dbReference type="ARBA" id="ARBA00023049"/>
    </source>
</evidence>
<evidence type="ECO:0000256" key="11">
    <source>
        <dbReference type="ARBA" id="ARBA00022801"/>
    </source>
</evidence>
<evidence type="ECO:0000256" key="17">
    <source>
        <dbReference type="ARBA" id="ARBA00023180"/>
    </source>
</evidence>
<dbReference type="InterPro" id="IPR042097">
    <property type="entry name" value="Aminopeptidase_N-like_N_sf"/>
</dbReference>
<keyword evidence="18" id="KW-0449">Lipoprotein</keyword>
<dbReference type="PANTHER" id="PTHR11533">
    <property type="entry name" value="PROTEASE M1 ZINC METALLOPROTEASE"/>
    <property type="match status" value="1"/>
</dbReference>
<keyword evidence="29" id="KW-1185">Reference proteome</keyword>
<keyword evidence="14 23" id="KW-0482">Metalloprotease</keyword>
<dbReference type="InterPro" id="IPR027268">
    <property type="entry name" value="Peptidase_M4/M1_CTD_sf"/>
</dbReference>
<reference evidence="28 29" key="1">
    <citation type="journal article" date="2015" name="Nat. Commun.">
        <title>Outbred genome sequencing and CRISPR/Cas9 gene editing in butterflies.</title>
        <authorList>
            <person name="Li X."/>
            <person name="Fan D."/>
            <person name="Zhang W."/>
            <person name="Liu G."/>
            <person name="Zhang L."/>
            <person name="Zhao L."/>
            <person name="Fang X."/>
            <person name="Chen L."/>
            <person name="Dong Y."/>
            <person name="Chen Y."/>
            <person name="Ding Y."/>
            <person name="Zhao R."/>
            <person name="Feng M."/>
            <person name="Zhu Y."/>
            <person name="Feng Y."/>
            <person name="Jiang X."/>
            <person name="Zhu D."/>
            <person name="Xiang H."/>
            <person name="Feng X."/>
            <person name="Li S."/>
            <person name="Wang J."/>
            <person name="Zhang G."/>
            <person name="Kronforst M.R."/>
            <person name="Wang W."/>
        </authorList>
    </citation>
    <scope>NUCLEOTIDE SEQUENCE [LARGE SCALE GENOMIC DNA]</scope>
    <source>
        <strain evidence="28">Ya'a_city_454_Pm</strain>
        <tissue evidence="28">Whole body</tissue>
    </source>
</reference>
<dbReference type="AlphaFoldDB" id="A0A0N1IFL5"/>
<dbReference type="Gene3D" id="1.10.390.10">
    <property type="entry name" value="Neutral Protease Domain 2"/>
    <property type="match status" value="1"/>
</dbReference>
<dbReference type="InterPro" id="IPR045357">
    <property type="entry name" value="Aminopeptidase_N-like_N"/>
</dbReference>
<comment type="catalytic activity">
    <reaction evidence="1">
        <text>Release of an N-terminal amino acid, Xaa-|-Yaa- from a peptide, amide or arylamide. Xaa is preferably Ala, but may be most amino acids including Pro (slow action). When a terminal hydrophobic residue is followed by a prolyl residue, the two may be released as an intact Xaa-Pro dipeptide.</text>
        <dbReference type="EC" id="3.4.11.2"/>
    </reaction>
</comment>
<dbReference type="SUPFAM" id="SSF63737">
    <property type="entry name" value="Leukotriene A4 hydrolase N-terminal domain"/>
    <property type="match status" value="1"/>
</dbReference>
<feature type="site" description="Transition state stabilizer" evidence="22">
    <location>
        <position position="487"/>
    </location>
</feature>
<dbReference type="GO" id="GO:0005737">
    <property type="term" value="C:cytoplasm"/>
    <property type="evidence" value="ECO:0007669"/>
    <property type="project" value="TreeGrafter"/>
</dbReference>
<dbReference type="InParanoid" id="A0A0N1IFL5"/>
<keyword evidence="9 21" id="KW-0479">Metal-binding</keyword>
<keyword evidence="8" id="KW-0812">Transmembrane</keyword>
<feature type="binding site" evidence="20">
    <location>
        <begin position="365"/>
        <end position="369"/>
    </location>
    <ligand>
        <name>substrate</name>
    </ligand>
</feature>
<feature type="domain" description="ERAP1-like C-terminal" evidence="26">
    <location>
        <begin position="639"/>
        <end position="967"/>
    </location>
</feature>
<keyword evidence="7 23" id="KW-0645">Protease</keyword>
<feature type="binding site" evidence="21">
    <location>
        <position position="424"/>
    </location>
    <ligand>
        <name>Zn(2+)</name>
        <dbReference type="ChEBI" id="CHEBI:29105"/>
        <note>catalytic</note>
    </ligand>
</feature>
<evidence type="ECO:0000256" key="20">
    <source>
        <dbReference type="PIRSR" id="PIRSR634016-2"/>
    </source>
</evidence>
<keyword evidence="23 28" id="KW-0031">Aminopeptidase</keyword>
<evidence type="ECO:0000256" key="9">
    <source>
        <dbReference type="ARBA" id="ARBA00022723"/>
    </source>
</evidence>
<evidence type="ECO:0000256" key="5">
    <source>
        <dbReference type="ARBA" id="ARBA00022475"/>
    </source>
</evidence>
<evidence type="ECO:0000256" key="4">
    <source>
        <dbReference type="ARBA" id="ARBA00010136"/>
    </source>
</evidence>
<evidence type="ECO:0000256" key="18">
    <source>
        <dbReference type="ARBA" id="ARBA00023288"/>
    </source>
</evidence>
<dbReference type="PANTHER" id="PTHR11533:SF253">
    <property type="entry name" value="AMINOPEPTIDASE-RELATED"/>
    <property type="match status" value="1"/>
</dbReference>
<keyword evidence="5" id="KW-1003">Cell membrane</keyword>
<keyword evidence="15" id="KW-0472">Membrane</keyword>
<dbReference type="SUPFAM" id="SSF55486">
    <property type="entry name" value="Metalloproteases ('zincins'), catalytic domain"/>
    <property type="match status" value="1"/>
</dbReference>
<name>A0A0N1IFL5_PAPMA</name>
<evidence type="ECO:0000256" key="3">
    <source>
        <dbReference type="ARBA" id="ARBA00004609"/>
    </source>
</evidence>
<dbReference type="InterPro" id="IPR024571">
    <property type="entry name" value="ERAP1-like_C_dom"/>
</dbReference>
<keyword evidence="13" id="KW-1133">Transmembrane helix</keyword>
<dbReference type="Gene3D" id="2.60.40.1910">
    <property type="match status" value="1"/>
</dbReference>
<sequence length="989" mass="112926">MRRSGYLLVLPVLVLVLPVVLAEYLLPGDVVPKHYDVRLVFDVDPRTNYSFFGVADILLDVKKTTSKIVLHAQDFIVADDKVVFRGAGDLPVVTSVKLNDTYNFLTLTLNKELLEGSSYRLQIPFYGNLKIGLDGVYISTYVNKKTNLREYLIATQFEAISARKGFPCFDEPVYKATFRLNIGHHEEFSAVSNMPLFNTSSDNALEDVWPWETIAKKFRKDRAHFVWDQFENSVPMSTYLVAFVVSKFAYVESAPELANTKFRIWARSDAIDQDRAHFVWDQFENSVPMSTYLVAFVVSKFAYVESPPELANTKFRIWARSDAIDQTAYAANLGPRVLSHFERWFNVSFPLPKQDMIAIPDFSAGAMENWGLVTYRETALLYDNQQSSFLNKERVAEVIAHELAHQWFGNLVTMKWWSDLWLNEGFATFAASVGVAAVEPAWRADRTYAIDNILSVLSLDALESSHPVSVPIDNPKRISEIFDEISYRKGSTIIRMMTMFLGEHVFREAINNYLVKHSYGNAEQDDLWSELTAATQRHGGLSRNVTVKQVMDTWTTQTGYPLLTVTRDYSDNSLTISQKRYLSLGARASSSASWWVPLRVLCEGEEQTQMESGQVQWLAAGEGTTTLHRFEHGAAPEQWVIFNTDMIAPYRVNYDPRNWQLITRALASGHRAVPVLARVQLLSDALELAWAGRLDYTTALQLTSYLQKEMDYLPLSTGLRGLAKIENVLKRTPDYGAFQKFVRRLIGETYTRSGGLSSSKILNEDDLISVKMQVTTSSWACRMKVPGCEENAIALFDRWMETPNPDQNNPIPLDLRRTVYCVALSRGSVRHWRFALERRRSANVAAARDQLLHALACSRDTWILAQYLEWAITEGSEVRRQDAAAVLAGVTRSTVGYYVAKDFIYDRIEDIYNAFSQGRRIGFIIKTLLDQFTTQKELDQFLVWKQKNEKYLEDAHLAVEQGVERARVNIDWLARHRRHVVDRLREFSS</sequence>
<feature type="domain" description="Aminopeptidase N-like N-terminal" evidence="27">
    <location>
        <begin position="31"/>
        <end position="240"/>
    </location>
</feature>
<evidence type="ECO:0000259" key="25">
    <source>
        <dbReference type="Pfam" id="PF01433"/>
    </source>
</evidence>
<dbReference type="EC" id="3.4.11.-" evidence="23"/>
<dbReference type="CDD" id="cd09601">
    <property type="entry name" value="M1_APN-Q_like"/>
    <property type="match status" value="1"/>
</dbReference>
<evidence type="ECO:0000313" key="28">
    <source>
        <dbReference type="EMBL" id="KPJ10021.1"/>
    </source>
</evidence>
<dbReference type="GO" id="GO:0042277">
    <property type="term" value="F:peptide binding"/>
    <property type="evidence" value="ECO:0007669"/>
    <property type="project" value="TreeGrafter"/>
</dbReference>
<dbReference type="Pfam" id="PF17900">
    <property type="entry name" value="Peptidase_M1_N"/>
    <property type="match status" value="1"/>
</dbReference>
<feature type="binding site" evidence="21">
    <location>
        <position position="405"/>
    </location>
    <ligand>
        <name>Zn(2+)</name>
        <dbReference type="ChEBI" id="CHEBI:29105"/>
        <note>catalytic</note>
    </ligand>
</feature>
<dbReference type="GO" id="GO:0070006">
    <property type="term" value="F:metalloaminopeptidase activity"/>
    <property type="evidence" value="ECO:0007669"/>
    <property type="project" value="TreeGrafter"/>
</dbReference>
<keyword evidence="11 23" id="KW-0378">Hydrolase</keyword>
<dbReference type="InterPro" id="IPR050344">
    <property type="entry name" value="Peptidase_M1_aminopeptidases"/>
</dbReference>
<feature type="chain" id="PRO_5005873923" description="Aminopeptidase" evidence="24">
    <location>
        <begin position="23"/>
        <end position="989"/>
    </location>
</feature>
<dbReference type="InterPro" id="IPR034016">
    <property type="entry name" value="M1_APN-typ"/>
</dbReference>
<evidence type="ECO:0000313" key="29">
    <source>
        <dbReference type="Proteomes" id="UP000053240"/>
    </source>
</evidence>
<dbReference type="Proteomes" id="UP000053240">
    <property type="component" value="Unassembled WGS sequence"/>
</dbReference>
<feature type="binding site" evidence="20">
    <location>
        <position position="920"/>
    </location>
    <ligand>
        <name>substrate</name>
    </ligand>
</feature>
<comment type="subcellular location">
    <subcellularLocation>
        <location evidence="3">Cell membrane</location>
        <topology evidence="3">Lipid-anchor</topology>
        <topology evidence="3">GPI-anchor</topology>
    </subcellularLocation>
    <subcellularLocation>
        <location evidence="2">Membrane</location>
        <topology evidence="2">Single-pass membrane protein</topology>
    </subcellularLocation>
</comment>
<dbReference type="GO" id="GO:0005615">
    <property type="term" value="C:extracellular space"/>
    <property type="evidence" value="ECO:0007669"/>
    <property type="project" value="TreeGrafter"/>
</dbReference>
<dbReference type="Pfam" id="PF11838">
    <property type="entry name" value="ERAP1_C"/>
    <property type="match status" value="1"/>
</dbReference>
<accession>A0A0N1IFL5</accession>
<keyword evidence="16" id="KW-1015">Disulfide bond</keyword>
<dbReference type="FunFam" id="1.25.50.20:FF:000001">
    <property type="entry name" value="Aminopeptidase"/>
    <property type="match status" value="1"/>
</dbReference>
<evidence type="ECO:0000256" key="19">
    <source>
        <dbReference type="PIRSR" id="PIRSR634016-1"/>
    </source>
</evidence>
<dbReference type="EMBL" id="KQ461003">
    <property type="protein sequence ID" value="KPJ10021.1"/>
    <property type="molecule type" value="Genomic_DNA"/>
</dbReference>
<keyword evidence="10 24" id="KW-0732">Signal</keyword>
<evidence type="ECO:0000256" key="12">
    <source>
        <dbReference type="ARBA" id="ARBA00022833"/>
    </source>
</evidence>
<dbReference type="InterPro" id="IPR014782">
    <property type="entry name" value="Peptidase_M1_dom"/>
</dbReference>
<feature type="active site" description="Proton acceptor" evidence="19">
    <location>
        <position position="402"/>
    </location>
</feature>
<keyword evidence="17" id="KW-0325">Glycoprotein</keyword>
<keyword evidence="12 21" id="KW-0862">Zinc</keyword>
<dbReference type="FunFam" id="1.10.390.10:FF:000016">
    <property type="entry name" value="Glutamyl aminopeptidase"/>
    <property type="match status" value="1"/>
</dbReference>
<evidence type="ECO:0000256" key="7">
    <source>
        <dbReference type="ARBA" id="ARBA00022670"/>
    </source>
</evidence>
<protein>
    <recommendedName>
        <fullName evidence="23">Aminopeptidase</fullName>
        <ecNumber evidence="23">3.4.11.-</ecNumber>
    </recommendedName>
</protein>